<dbReference type="AlphaFoldDB" id="A0A914UNZ7"/>
<name>A0A914UNZ7_9BILA</name>
<evidence type="ECO:0000256" key="4">
    <source>
        <dbReference type="ARBA" id="ARBA00083755"/>
    </source>
</evidence>
<evidence type="ECO:0000313" key="7">
    <source>
        <dbReference type="WBParaSite" id="PSAMB.scaffold11483size3327.g34169.t1"/>
    </source>
</evidence>
<sequence>MLRVLRLGLGDVWRKCVPSSSSSGIRLKHTKSEAAAAKDDTPKDDVSAAPTDSKSAPLRSLTPYDQAVLQKFKYDQYPYYIEREWWKEGNRMTFWANWRMLKDVKRRQTLQEYGPLRTRLKALKENHVLPQALRDEVAAELHAVPKYSCPRLIKNMCQFSGRPKGKVKRFRVSRHLFRNMADKGKLSGVMRALF</sequence>
<dbReference type="GO" id="GO:0006412">
    <property type="term" value="P:translation"/>
    <property type="evidence" value="ECO:0007669"/>
    <property type="project" value="InterPro"/>
</dbReference>
<dbReference type="InterPro" id="IPR001209">
    <property type="entry name" value="Ribosomal_uS14"/>
</dbReference>
<feature type="region of interest" description="Disordered" evidence="5">
    <location>
        <begin position="19"/>
        <end position="58"/>
    </location>
</feature>
<evidence type="ECO:0000256" key="2">
    <source>
        <dbReference type="ARBA" id="ARBA00022980"/>
    </source>
</evidence>
<dbReference type="Pfam" id="PF00253">
    <property type="entry name" value="Ribosomal_S14"/>
    <property type="match status" value="1"/>
</dbReference>
<reference evidence="7" key="1">
    <citation type="submission" date="2022-11" db="UniProtKB">
        <authorList>
            <consortium name="WormBaseParasite"/>
        </authorList>
    </citation>
    <scope>IDENTIFICATION</scope>
</reference>
<accession>A0A914UNZ7</accession>
<keyword evidence="6" id="KW-1185">Reference proteome</keyword>
<dbReference type="PANTHER" id="PTHR19836">
    <property type="entry name" value="30S RIBOSOMAL PROTEIN S14"/>
    <property type="match status" value="1"/>
</dbReference>
<dbReference type="SUPFAM" id="SSF57716">
    <property type="entry name" value="Glucocorticoid receptor-like (DNA-binding domain)"/>
    <property type="match status" value="1"/>
</dbReference>
<dbReference type="Proteomes" id="UP000887566">
    <property type="component" value="Unplaced"/>
</dbReference>
<keyword evidence="2" id="KW-0689">Ribosomal protein</keyword>
<evidence type="ECO:0000256" key="3">
    <source>
        <dbReference type="ARBA" id="ARBA00023274"/>
    </source>
</evidence>
<evidence type="ECO:0000256" key="1">
    <source>
        <dbReference type="ARBA" id="ARBA00009083"/>
    </source>
</evidence>
<proteinExistence type="inferred from homology"/>
<evidence type="ECO:0000313" key="6">
    <source>
        <dbReference type="Proteomes" id="UP000887566"/>
    </source>
</evidence>
<organism evidence="6 7">
    <name type="scientific">Plectus sambesii</name>
    <dbReference type="NCBI Taxonomy" id="2011161"/>
    <lineage>
        <taxon>Eukaryota</taxon>
        <taxon>Metazoa</taxon>
        <taxon>Ecdysozoa</taxon>
        <taxon>Nematoda</taxon>
        <taxon>Chromadorea</taxon>
        <taxon>Plectida</taxon>
        <taxon>Plectina</taxon>
        <taxon>Plectoidea</taxon>
        <taxon>Plectidae</taxon>
        <taxon>Plectus</taxon>
    </lineage>
</organism>
<dbReference type="GO" id="GO:0005763">
    <property type="term" value="C:mitochondrial small ribosomal subunit"/>
    <property type="evidence" value="ECO:0007669"/>
    <property type="project" value="TreeGrafter"/>
</dbReference>
<comment type="similarity">
    <text evidence="1">Belongs to the universal ribosomal protein uS14 family.</text>
</comment>
<keyword evidence="3" id="KW-0687">Ribonucleoprotein</keyword>
<dbReference type="GO" id="GO:0003735">
    <property type="term" value="F:structural constituent of ribosome"/>
    <property type="evidence" value="ECO:0007669"/>
    <property type="project" value="InterPro"/>
</dbReference>
<dbReference type="WBParaSite" id="PSAMB.scaffold11483size3327.g34169.t1">
    <property type="protein sequence ID" value="PSAMB.scaffold11483size3327.g34169.t1"/>
    <property type="gene ID" value="PSAMB.scaffold11483size3327.g34169"/>
</dbReference>
<dbReference type="PANTHER" id="PTHR19836:SF19">
    <property type="entry name" value="SMALL RIBOSOMAL SUBUNIT PROTEIN US14M"/>
    <property type="match status" value="1"/>
</dbReference>
<evidence type="ECO:0000256" key="5">
    <source>
        <dbReference type="SAM" id="MobiDB-lite"/>
    </source>
</evidence>
<feature type="compositionally biased region" description="Basic and acidic residues" evidence="5">
    <location>
        <begin position="30"/>
        <end position="46"/>
    </location>
</feature>
<protein>
    <recommendedName>
        <fullName evidence="4">28S ribosomal protein S14, mitochondrial</fullName>
    </recommendedName>
</protein>
<dbReference type="FunFam" id="1.10.287.1480:FF:000001">
    <property type="entry name" value="30S ribosomal protein S14"/>
    <property type="match status" value="1"/>
</dbReference>
<dbReference type="Gene3D" id="1.10.287.1480">
    <property type="match status" value="1"/>
</dbReference>